<evidence type="ECO:0000313" key="4">
    <source>
        <dbReference type="Proteomes" id="UP000274033"/>
    </source>
</evidence>
<dbReference type="OrthoDB" id="7869153at2"/>
<keyword evidence="1" id="KW-0547">Nucleotide-binding</keyword>
<dbReference type="PROSITE" id="PS50975">
    <property type="entry name" value="ATP_GRASP"/>
    <property type="match status" value="1"/>
</dbReference>
<name>A0A3N9UEZ8_9BACI</name>
<dbReference type="Proteomes" id="UP000274033">
    <property type="component" value="Unassembled WGS sequence"/>
</dbReference>
<dbReference type="RefSeq" id="WP_124764155.1">
    <property type="nucleotide sequence ID" value="NZ_JAFBDY010000006.1"/>
</dbReference>
<accession>A0A3N9UEZ8</accession>
<dbReference type="GO" id="GO:0046872">
    <property type="term" value="F:metal ion binding"/>
    <property type="evidence" value="ECO:0007669"/>
    <property type="project" value="InterPro"/>
</dbReference>
<dbReference type="InterPro" id="IPR026838">
    <property type="entry name" value="YheC/D"/>
</dbReference>
<keyword evidence="4" id="KW-1185">Reference proteome</keyword>
<organism evidence="3 4">
    <name type="scientific">Lysinibacillus composti</name>
    <dbReference type="NCBI Taxonomy" id="720633"/>
    <lineage>
        <taxon>Bacteria</taxon>
        <taxon>Bacillati</taxon>
        <taxon>Bacillota</taxon>
        <taxon>Bacilli</taxon>
        <taxon>Bacillales</taxon>
        <taxon>Bacillaceae</taxon>
        <taxon>Lysinibacillus</taxon>
    </lineage>
</organism>
<keyword evidence="1" id="KW-0067">ATP-binding</keyword>
<dbReference type="AlphaFoldDB" id="A0A3N9UEZ8"/>
<feature type="domain" description="ATP-grasp" evidence="2">
    <location>
        <begin position="111"/>
        <end position="340"/>
    </location>
</feature>
<dbReference type="InterPro" id="IPR011761">
    <property type="entry name" value="ATP-grasp"/>
</dbReference>
<evidence type="ECO:0000256" key="1">
    <source>
        <dbReference type="PROSITE-ProRule" id="PRU00409"/>
    </source>
</evidence>
<gene>
    <name evidence="3" type="ORF">EBB45_08995</name>
</gene>
<comment type="caution">
    <text evidence="3">The sequence shown here is derived from an EMBL/GenBank/DDBJ whole genome shotgun (WGS) entry which is preliminary data.</text>
</comment>
<dbReference type="SUPFAM" id="SSF56059">
    <property type="entry name" value="Glutathione synthetase ATP-binding domain-like"/>
    <property type="match status" value="1"/>
</dbReference>
<dbReference type="EMBL" id="RRCT01000007">
    <property type="protein sequence ID" value="RQW74731.1"/>
    <property type="molecule type" value="Genomic_DNA"/>
</dbReference>
<sequence length="343" mass="39590">MITIGMLHYRKNPQTVFKSYAYAAAAKMEGVHFFYFTPGNVDLENKRIKGLFYENGAWVERETGYPDVVFNAGGTLTAKQDLIVDALEKEIPFTSHPIGDKMKVYQRIKKGKRFTNYLIPSEDFERIQTAFSYLDTFNVIIIKPLSGAKGEGIYFIEKRQDDFLLIVSGVETVLSEEQLEDYLVNILLDDADYLVQPFIQSKTKQGQSFDIRLYVQKNGEGKWRLTTMYPRIASKGIVANVSSGGYSGIITPFLEEQFDEHFFDVKRHLEVFAVQFATYFDRLYDEQLDELGIDVGIDKHHKIWMYEVNWRPGTPALFFLEMDIPKTTIQYATYLAKKALKEI</sequence>
<dbReference type="Gene3D" id="3.30.470.20">
    <property type="entry name" value="ATP-grasp fold, B domain"/>
    <property type="match status" value="1"/>
</dbReference>
<evidence type="ECO:0000259" key="2">
    <source>
        <dbReference type="PROSITE" id="PS50975"/>
    </source>
</evidence>
<evidence type="ECO:0000313" key="3">
    <source>
        <dbReference type="EMBL" id="RQW74731.1"/>
    </source>
</evidence>
<dbReference type="Pfam" id="PF14398">
    <property type="entry name" value="ATPgrasp_YheCD"/>
    <property type="match status" value="1"/>
</dbReference>
<protein>
    <submittedName>
        <fullName evidence="3">YheC/YheD family protein</fullName>
    </submittedName>
</protein>
<dbReference type="GO" id="GO:0005524">
    <property type="term" value="F:ATP binding"/>
    <property type="evidence" value="ECO:0007669"/>
    <property type="project" value="UniProtKB-UniRule"/>
</dbReference>
<proteinExistence type="predicted"/>
<reference evidence="3 4" key="1">
    <citation type="journal article" date="2013" name="J. Microbiol.">
        <title>Lysinibacillus chungkukjangi sp. nov., isolated from Chungkukjang, Korean fermented soybean food.</title>
        <authorList>
            <person name="Kim S.J."/>
            <person name="Jang Y.H."/>
            <person name="Hamada M."/>
            <person name="Ahn J.H."/>
            <person name="Weon H.Y."/>
            <person name="Suzuki K."/>
            <person name="Whang K.S."/>
            <person name="Kwon S.W."/>
        </authorList>
    </citation>
    <scope>NUCLEOTIDE SEQUENCE [LARGE SCALE GENOMIC DNA]</scope>
    <source>
        <strain evidence="3 4">MCCC 1A12701</strain>
    </source>
</reference>